<comment type="caution">
    <text evidence="2">The sequence shown here is derived from an EMBL/GenBank/DDBJ whole genome shotgun (WGS) entry which is preliminary data.</text>
</comment>
<keyword evidence="2" id="KW-0496">Mitochondrion</keyword>
<feature type="signal peptide" evidence="1">
    <location>
        <begin position="1"/>
        <end position="15"/>
    </location>
</feature>
<evidence type="ECO:0000256" key="1">
    <source>
        <dbReference type="SAM" id="SignalP"/>
    </source>
</evidence>
<keyword evidence="1" id="KW-0732">Signal</keyword>
<sequence length="49" mass="5823">MMLTWVLLPLPPLMGFDLQLDNMELELNLDLHPKRKEHLKAWICDLSIH</sequence>
<organism evidence="2">
    <name type="scientific">Picea glauca</name>
    <name type="common">White spruce</name>
    <name type="synonym">Pinus glauca</name>
    <dbReference type="NCBI Taxonomy" id="3330"/>
    <lineage>
        <taxon>Eukaryota</taxon>
        <taxon>Viridiplantae</taxon>
        <taxon>Streptophyta</taxon>
        <taxon>Embryophyta</taxon>
        <taxon>Tracheophyta</taxon>
        <taxon>Spermatophyta</taxon>
        <taxon>Pinopsida</taxon>
        <taxon>Pinidae</taxon>
        <taxon>Conifers I</taxon>
        <taxon>Pinales</taxon>
        <taxon>Pinaceae</taxon>
        <taxon>Picea</taxon>
    </lineage>
</organism>
<gene>
    <name evidence="2" type="ORF">ABT39_MTgene1213</name>
</gene>
<protein>
    <submittedName>
        <fullName evidence="2">Uncharacterized protein</fullName>
    </submittedName>
</protein>
<name>A0A124GPA4_PICGL</name>
<feature type="chain" id="PRO_5012023224" evidence="1">
    <location>
        <begin position="16"/>
        <end position="49"/>
    </location>
</feature>
<evidence type="ECO:0000313" key="2">
    <source>
        <dbReference type="EMBL" id="KUM51366.1"/>
    </source>
</evidence>
<geneLocation type="mitochondrion" evidence="2"/>
<accession>A0A124GPA4</accession>
<dbReference type="AlphaFoldDB" id="A0A124GPA4"/>
<proteinExistence type="predicted"/>
<reference evidence="2" key="1">
    <citation type="journal article" date="2015" name="Genome Biol. Evol.">
        <title>Organellar Genomes of White Spruce (Picea glauca): Assembly and Annotation.</title>
        <authorList>
            <person name="Jackman S.D."/>
            <person name="Warren R.L."/>
            <person name="Gibb E.A."/>
            <person name="Vandervalk B.P."/>
            <person name="Mohamadi H."/>
            <person name="Chu J."/>
            <person name="Raymond A."/>
            <person name="Pleasance S."/>
            <person name="Coope R."/>
            <person name="Wildung M.R."/>
            <person name="Ritland C.E."/>
            <person name="Bousquet J."/>
            <person name="Jones S.J."/>
            <person name="Bohlmann J."/>
            <person name="Birol I."/>
        </authorList>
    </citation>
    <scope>NUCLEOTIDE SEQUENCE [LARGE SCALE GENOMIC DNA]</scope>
    <source>
        <tissue evidence="2">Flushing bud</tissue>
    </source>
</reference>
<dbReference type="EMBL" id="LKAM01000001">
    <property type="protein sequence ID" value="KUM51366.1"/>
    <property type="molecule type" value="Genomic_DNA"/>
</dbReference>